<comment type="caution">
    <text evidence="9">The sequence shown here is derived from an EMBL/GenBank/DDBJ whole genome shotgun (WGS) entry which is preliminary data.</text>
</comment>
<dbReference type="GO" id="GO:0051539">
    <property type="term" value="F:4 iron, 4 sulfur cluster binding"/>
    <property type="evidence" value="ECO:0007669"/>
    <property type="project" value="UniProtKB-KW"/>
</dbReference>
<feature type="domain" description="4Fe-4S ferredoxin-type" evidence="8">
    <location>
        <begin position="35"/>
        <end position="64"/>
    </location>
</feature>
<dbReference type="PROSITE" id="PS00198">
    <property type="entry name" value="4FE4S_FER_1"/>
    <property type="match status" value="1"/>
</dbReference>
<gene>
    <name evidence="9" type="ORF">H9757_11615</name>
</gene>
<dbReference type="SUPFAM" id="SSF54862">
    <property type="entry name" value="4Fe-4S ferredoxins"/>
    <property type="match status" value="1"/>
</dbReference>
<evidence type="ECO:0000256" key="7">
    <source>
        <dbReference type="ARBA" id="ARBA00023014"/>
    </source>
</evidence>
<evidence type="ECO:0000259" key="8">
    <source>
        <dbReference type="PROSITE" id="PS51379"/>
    </source>
</evidence>
<name>A0A9D2SZK0_9FIRM</name>
<keyword evidence="1" id="KW-0813">Transport</keyword>
<keyword evidence="5" id="KW-0249">Electron transport</keyword>
<keyword evidence="4" id="KW-0677">Repeat</keyword>
<dbReference type="Proteomes" id="UP000823894">
    <property type="component" value="Unassembled WGS sequence"/>
</dbReference>
<sequence length="67" mass="6850">MASKRHAIVDKTTCAACGACETACPLGAIKVFKGCFAKVAEGKCIGCGKCVKVCPANSIKTENRGSI</sequence>
<dbReference type="PANTHER" id="PTHR43687">
    <property type="entry name" value="ADENYLYLSULFATE REDUCTASE, BETA SUBUNIT"/>
    <property type="match status" value="1"/>
</dbReference>
<accession>A0A9D2SZK0</accession>
<reference evidence="9" key="1">
    <citation type="journal article" date="2021" name="PeerJ">
        <title>Extensive microbial diversity within the chicken gut microbiome revealed by metagenomics and culture.</title>
        <authorList>
            <person name="Gilroy R."/>
            <person name="Ravi A."/>
            <person name="Getino M."/>
            <person name="Pursley I."/>
            <person name="Horton D.L."/>
            <person name="Alikhan N.F."/>
            <person name="Baker D."/>
            <person name="Gharbi K."/>
            <person name="Hall N."/>
            <person name="Watson M."/>
            <person name="Adriaenssens E.M."/>
            <person name="Foster-Nyarko E."/>
            <person name="Jarju S."/>
            <person name="Secka A."/>
            <person name="Antonio M."/>
            <person name="Oren A."/>
            <person name="Chaudhuri R.R."/>
            <person name="La Ragione R."/>
            <person name="Hildebrand F."/>
            <person name="Pallen M.J."/>
        </authorList>
    </citation>
    <scope>NUCLEOTIDE SEQUENCE</scope>
    <source>
        <strain evidence="9">ChiGjej1B1-1692</strain>
    </source>
</reference>
<keyword evidence="3" id="KW-0479">Metal-binding</keyword>
<reference evidence="9" key="2">
    <citation type="submission" date="2021-04" db="EMBL/GenBank/DDBJ databases">
        <authorList>
            <person name="Gilroy R."/>
        </authorList>
    </citation>
    <scope>NUCLEOTIDE SEQUENCE</scope>
    <source>
        <strain evidence="9">ChiGjej1B1-1692</strain>
    </source>
</reference>
<dbReference type="InterPro" id="IPR050572">
    <property type="entry name" value="Fe-S_Ferredoxin"/>
</dbReference>
<feature type="domain" description="4Fe-4S ferredoxin-type" evidence="8">
    <location>
        <begin position="5"/>
        <end position="34"/>
    </location>
</feature>
<evidence type="ECO:0000256" key="1">
    <source>
        <dbReference type="ARBA" id="ARBA00022448"/>
    </source>
</evidence>
<dbReference type="InterPro" id="IPR017896">
    <property type="entry name" value="4Fe4S_Fe-S-bd"/>
</dbReference>
<keyword evidence="6" id="KW-0408">Iron</keyword>
<keyword evidence="7" id="KW-0411">Iron-sulfur</keyword>
<evidence type="ECO:0000256" key="3">
    <source>
        <dbReference type="ARBA" id="ARBA00022723"/>
    </source>
</evidence>
<evidence type="ECO:0000256" key="4">
    <source>
        <dbReference type="ARBA" id="ARBA00022737"/>
    </source>
</evidence>
<dbReference type="GO" id="GO:0046872">
    <property type="term" value="F:metal ion binding"/>
    <property type="evidence" value="ECO:0007669"/>
    <property type="project" value="UniProtKB-KW"/>
</dbReference>
<evidence type="ECO:0000256" key="6">
    <source>
        <dbReference type="ARBA" id="ARBA00023004"/>
    </source>
</evidence>
<dbReference type="Gene3D" id="3.30.70.20">
    <property type="match status" value="2"/>
</dbReference>
<evidence type="ECO:0000313" key="9">
    <source>
        <dbReference type="EMBL" id="HJC39690.1"/>
    </source>
</evidence>
<dbReference type="PROSITE" id="PS51379">
    <property type="entry name" value="4FE4S_FER_2"/>
    <property type="match status" value="2"/>
</dbReference>
<proteinExistence type="predicted"/>
<evidence type="ECO:0000313" key="10">
    <source>
        <dbReference type="Proteomes" id="UP000823894"/>
    </source>
</evidence>
<protein>
    <submittedName>
        <fullName evidence="9">4Fe-4S binding protein</fullName>
    </submittedName>
</protein>
<keyword evidence="2" id="KW-0004">4Fe-4S</keyword>
<dbReference type="AlphaFoldDB" id="A0A9D2SZK0"/>
<organism evidence="9 10">
    <name type="scientific">Candidatus Mediterraneibacter faecigallinarum</name>
    <dbReference type="NCBI Taxonomy" id="2838669"/>
    <lineage>
        <taxon>Bacteria</taxon>
        <taxon>Bacillati</taxon>
        <taxon>Bacillota</taxon>
        <taxon>Clostridia</taxon>
        <taxon>Lachnospirales</taxon>
        <taxon>Lachnospiraceae</taxon>
        <taxon>Mediterraneibacter</taxon>
    </lineage>
</organism>
<evidence type="ECO:0000256" key="2">
    <source>
        <dbReference type="ARBA" id="ARBA00022485"/>
    </source>
</evidence>
<evidence type="ECO:0000256" key="5">
    <source>
        <dbReference type="ARBA" id="ARBA00022982"/>
    </source>
</evidence>
<dbReference type="PANTHER" id="PTHR43687:SF6">
    <property type="entry name" value="L-ASPARTATE SEMIALDEHYDE SULFURTRANSFERASE IRON-SULFUR SUBUNIT"/>
    <property type="match status" value="1"/>
</dbReference>
<dbReference type="Pfam" id="PF14697">
    <property type="entry name" value="Fer4_21"/>
    <property type="match status" value="1"/>
</dbReference>
<dbReference type="EMBL" id="DWWK01000192">
    <property type="protein sequence ID" value="HJC39690.1"/>
    <property type="molecule type" value="Genomic_DNA"/>
</dbReference>
<dbReference type="InterPro" id="IPR017900">
    <property type="entry name" value="4Fe4S_Fe_S_CS"/>
</dbReference>